<sequence length="214" mass="24855">MSTKLSTRNRINEKLEKIKAIRFVDYKLEPIFVNVKSKEIKSFRILLLNDTEKVKENIKEARRTDGLWTIVTNICSKEDDLKGFTAAELISSYRDKNQIEEAFKNVKSFINVQPFHVWTSTHVRAHYTICVLSYLLNITVINILRKGDTDIKSQQTVYDILKKGIVGKISIKNASDDNLKLILLKPDQEKILKLFQNEGIIEKKYLKSMNINYS</sequence>
<dbReference type="EMBL" id="JAACQH010000078">
    <property type="protein sequence ID" value="NCS91534.1"/>
    <property type="molecule type" value="Genomic_DNA"/>
</dbReference>
<reference evidence="1" key="1">
    <citation type="submission" date="2019-11" db="EMBL/GenBank/DDBJ databases">
        <title>Lipid analysis of CO2-rich subsurface aquifers suggests an autotrophy-based deep biosphere with lysolipids enriched in CPR bacteria.</title>
        <authorList>
            <person name="Probst A.J."/>
            <person name="Elling F.J."/>
            <person name="Castelle C.J."/>
            <person name="Zhu Q."/>
            <person name="Elvert M."/>
            <person name="Birarda G."/>
            <person name="Holman H.-Y."/>
            <person name="Lane K.R."/>
            <person name="Ladd B."/>
            <person name="Ryan M.C."/>
            <person name="Woyke T."/>
            <person name="Hinrichs K.-U."/>
            <person name="Banfield J.F."/>
        </authorList>
    </citation>
    <scope>NUCLEOTIDE SEQUENCE</scope>
    <source>
        <strain evidence="1">CG_2015-01_33_1645</strain>
        <strain evidence="2">CG_2015-04_33_537</strain>
    </source>
</reference>
<dbReference type="Proteomes" id="UP000738826">
    <property type="component" value="Unassembled WGS sequence"/>
</dbReference>
<evidence type="ECO:0008006" key="4">
    <source>
        <dbReference type="Google" id="ProtNLM"/>
    </source>
</evidence>
<evidence type="ECO:0000313" key="2">
    <source>
        <dbReference type="EMBL" id="NCS91534.1"/>
    </source>
</evidence>
<organism evidence="1 3">
    <name type="scientific">Candidatus Altarchaeum hamiconexum</name>
    <dbReference type="NCBI Taxonomy" id="1803513"/>
    <lineage>
        <taxon>Archaea</taxon>
        <taxon>Candidatus Altarchaeota</taxon>
        <taxon>Candidatus Altiarchaeia</taxon>
        <taxon>Candidatus Altarchaeales</taxon>
        <taxon>Candidatus Altarchaeaceae</taxon>
        <taxon>Candidatus Altarchaeum</taxon>
    </lineage>
</organism>
<name>A0A8J8CIG2_9ARCH</name>
<dbReference type="EMBL" id="JAACVF010000244">
    <property type="protein sequence ID" value="NCN65777.1"/>
    <property type="molecule type" value="Genomic_DNA"/>
</dbReference>
<gene>
    <name evidence="2" type="ORF">GW779_03880</name>
    <name evidence="1" type="ORF">GW910_06970</name>
</gene>
<protein>
    <recommendedName>
        <fullName evidence="4">Transposase IS4-like domain-containing protein</fullName>
    </recommendedName>
</protein>
<comment type="caution">
    <text evidence="1">The sequence shown here is derived from an EMBL/GenBank/DDBJ whole genome shotgun (WGS) entry which is preliminary data.</text>
</comment>
<accession>A0A8J8CIG2</accession>
<evidence type="ECO:0000313" key="1">
    <source>
        <dbReference type="EMBL" id="NCN65777.1"/>
    </source>
</evidence>
<proteinExistence type="predicted"/>
<dbReference type="Proteomes" id="UP000768163">
    <property type="component" value="Unassembled WGS sequence"/>
</dbReference>
<evidence type="ECO:0000313" key="3">
    <source>
        <dbReference type="Proteomes" id="UP000768163"/>
    </source>
</evidence>
<dbReference type="AlphaFoldDB" id="A0A8J8CIG2"/>